<feature type="signal peptide" evidence="6">
    <location>
        <begin position="1"/>
        <end position="25"/>
    </location>
</feature>
<evidence type="ECO:0000313" key="7">
    <source>
        <dbReference type="EMBL" id="GAA0147859.1"/>
    </source>
</evidence>
<evidence type="ECO:0000256" key="5">
    <source>
        <dbReference type="ARBA" id="ARBA00022729"/>
    </source>
</evidence>
<comment type="similarity">
    <text evidence="2 6">Belongs to the plant self-incompatibility (S1) protein family.</text>
</comment>
<reference evidence="7 8" key="1">
    <citation type="submission" date="2024-01" db="EMBL/GenBank/DDBJ databases">
        <title>The complete chloroplast genome sequence of Lithospermum erythrorhizon: insights into the phylogenetic relationship among Boraginaceae species and the maternal lineages of purple gromwells.</title>
        <authorList>
            <person name="Okada T."/>
            <person name="Watanabe K."/>
        </authorList>
    </citation>
    <scope>NUCLEOTIDE SEQUENCE [LARGE SCALE GENOMIC DNA]</scope>
</reference>
<keyword evidence="5 6" id="KW-0732">Signal</keyword>
<dbReference type="AlphaFoldDB" id="A0AAV3P8L5"/>
<dbReference type="Proteomes" id="UP001454036">
    <property type="component" value="Unassembled WGS sequence"/>
</dbReference>
<proteinExistence type="inferred from homology"/>
<sequence length="144" mass="16858">MASLTHIDVIRILILSFLFIHKANALEIFKKYHVHCVNQLPNGSPSLSIGCRSKDNDLGTHELRTNEEFQWEFRNNMFMSTLFFCHFSWGNKQKQFDVYSSDWTTDQCTPNGCYWIAAEDGIYYSGVGVWPRSSWGKRYEWDGK</sequence>
<comment type="caution">
    <text evidence="7">The sequence shown here is derived from an EMBL/GenBank/DDBJ whole genome shotgun (WGS) entry which is preliminary data.</text>
</comment>
<name>A0AAV3P8L5_LITER</name>
<feature type="chain" id="PRO_5043086212" description="S-protein homolog" evidence="6">
    <location>
        <begin position="26"/>
        <end position="144"/>
    </location>
</feature>
<dbReference type="GO" id="GO:0005576">
    <property type="term" value="C:extracellular region"/>
    <property type="evidence" value="ECO:0007669"/>
    <property type="project" value="UniProtKB-SubCell"/>
</dbReference>
<dbReference type="PANTHER" id="PTHR31232">
    <property type="match status" value="1"/>
</dbReference>
<gene>
    <name evidence="7" type="ORF">LIER_07457</name>
</gene>
<protein>
    <recommendedName>
        <fullName evidence="6">S-protein homolog</fullName>
    </recommendedName>
</protein>
<dbReference type="Pfam" id="PF05938">
    <property type="entry name" value="Self-incomp_S1"/>
    <property type="match status" value="1"/>
</dbReference>
<keyword evidence="3 6" id="KW-0713">Self-incompatibility</keyword>
<evidence type="ECO:0000256" key="3">
    <source>
        <dbReference type="ARBA" id="ARBA00022471"/>
    </source>
</evidence>
<evidence type="ECO:0000256" key="1">
    <source>
        <dbReference type="ARBA" id="ARBA00004613"/>
    </source>
</evidence>
<dbReference type="InterPro" id="IPR010264">
    <property type="entry name" value="Self-incomp_S1"/>
</dbReference>
<dbReference type="PANTHER" id="PTHR31232:SF155">
    <property type="entry name" value="PLANT SELF-INCOMPATIBILITY PROTEIN S1 FAMILY"/>
    <property type="match status" value="1"/>
</dbReference>
<accession>A0AAV3P8L5</accession>
<evidence type="ECO:0000256" key="4">
    <source>
        <dbReference type="ARBA" id="ARBA00022525"/>
    </source>
</evidence>
<keyword evidence="4 6" id="KW-0964">Secreted</keyword>
<comment type="subcellular location">
    <subcellularLocation>
        <location evidence="1 6">Secreted</location>
    </subcellularLocation>
</comment>
<evidence type="ECO:0000256" key="2">
    <source>
        <dbReference type="ARBA" id="ARBA00005581"/>
    </source>
</evidence>
<evidence type="ECO:0000313" key="8">
    <source>
        <dbReference type="Proteomes" id="UP001454036"/>
    </source>
</evidence>
<evidence type="ECO:0000256" key="6">
    <source>
        <dbReference type="RuleBase" id="RU367044"/>
    </source>
</evidence>
<dbReference type="EMBL" id="BAABME010001150">
    <property type="protein sequence ID" value="GAA0147859.1"/>
    <property type="molecule type" value="Genomic_DNA"/>
</dbReference>
<dbReference type="GO" id="GO:0060320">
    <property type="term" value="P:rejection of self pollen"/>
    <property type="evidence" value="ECO:0007669"/>
    <property type="project" value="UniProtKB-KW"/>
</dbReference>
<organism evidence="7 8">
    <name type="scientific">Lithospermum erythrorhizon</name>
    <name type="common">Purple gromwell</name>
    <name type="synonym">Lithospermum officinale var. erythrorhizon</name>
    <dbReference type="NCBI Taxonomy" id="34254"/>
    <lineage>
        <taxon>Eukaryota</taxon>
        <taxon>Viridiplantae</taxon>
        <taxon>Streptophyta</taxon>
        <taxon>Embryophyta</taxon>
        <taxon>Tracheophyta</taxon>
        <taxon>Spermatophyta</taxon>
        <taxon>Magnoliopsida</taxon>
        <taxon>eudicotyledons</taxon>
        <taxon>Gunneridae</taxon>
        <taxon>Pentapetalae</taxon>
        <taxon>asterids</taxon>
        <taxon>lamiids</taxon>
        <taxon>Boraginales</taxon>
        <taxon>Boraginaceae</taxon>
        <taxon>Boraginoideae</taxon>
        <taxon>Lithospermeae</taxon>
        <taxon>Lithospermum</taxon>
    </lineage>
</organism>
<keyword evidence="8" id="KW-1185">Reference proteome</keyword>